<keyword evidence="1" id="KW-0472">Membrane</keyword>
<sequence length="91" mass="10749">MKQIDAGTLIKLAKYKKTSVSWQFFLSLSGLYWYSLCIILTYLFFINKMDSREIITFSAIYLPGLVIMYIFTPFFKKLFWSFKVLFSLGGR</sequence>
<dbReference type="EMBL" id="CP010029">
    <property type="protein sequence ID" value="ANI31852.1"/>
    <property type="molecule type" value="Genomic_DNA"/>
</dbReference>
<organism evidence="2 3">
    <name type="scientific">Yersinia entomophaga</name>
    <dbReference type="NCBI Taxonomy" id="935293"/>
    <lineage>
        <taxon>Bacteria</taxon>
        <taxon>Pseudomonadati</taxon>
        <taxon>Pseudomonadota</taxon>
        <taxon>Gammaproteobacteria</taxon>
        <taxon>Enterobacterales</taxon>
        <taxon>Yersiniaceae</taxon>
        <taxon>Yersinia</taxon>
    </lineage>
</organism>
<protein>
    <submittedName>
        <fullName evidence="2">Uncharacterized protein</fullName>
    </submittedName>
</protein>
<name>A0ABM6BS19_YERET</name>
<gene>
    <name evidence="2" type="ORF">PL78_18755</name>
</gene>
<proteinExistence type="predicted"/>
<dbReference type="Proteomes" id="UP000266744">
    <property type="component" value="Chromosome"/>
</dbReference>
<feature type="transmembrane region" description="Helical" evidence="1">
    <location>
        <begin position="54"/>
        <end position="75"/>
    </location>
</feature>
<evidence type="ECO:0000313" key="2">
    <source>
        <dbReference type="EMBL" id="ANI31852.1"/>
    </source>
</evidence>
<keyword evidence="1" id="KW-1133">Transmembrane helix</keyword>
<keyword evidence="1" id="KW-0812">Transmembrane</keyword>
<evidence type="ECO:0000256" key="1">
    <source>
        <dbReference type="SAM" id="Phobius"/>
    </source>
</evidence>
<evidence type="ECO:0000313" key="3">
    <source>
        <dbReference type="Proteomes" id="UP000266744"/>
    </source>
</evidence>
<accession>A0ABM6BS19</accession>
<reference evidence="2 3" key="1">
    <citation type="journal article" date="2016" name="Toxins">
        <title>The Draft Genome Sequence of the Yersinia entomophaga Entomopathogenic Type Strain MH96T.</title>
        <authorList>
            <person name="Hurst M.R."/>
            <person name="Beattie A."/>
            <person name="Altermann E."/>
            <person name="Moraga R.M."/>
            <person name="Harper L.A."/>
            <person name="Calder J."/>
            <person name="Laugraud A."/>
        </authorList>
    </citation>
    <scope>NUCLEOTIDE SEQUENCE [LARGE SCALE GENOMIC DNA]</scope>
    <source>
        <strain evidence="2 3">MH96</strain>
    </source>
</reference>
<feature type="transmembrane region" description="Helical" evidence="1">
    <location>
        <begin position="20"/>
        <end position="45"/>
    </location>
</feature>
<keyword evidence="3" id="KW-1185">Reference proteome</keyword>